<keyword evidence="1" id="KW-1133">Transmembrane helix</keyword>
<keyword evidence="1" id="KW-0812">Transmembrane</keyword>
<dbReference type="EMBL" id="FSRA01000002">
    <property type="protein sequence ID" value="SIO56023.1"/>
    <property type="molecule type" value="Genomic_DNA"/>
</dbReference>
<proteinExistence type="predicted"/>
<organism evidence="4 5">
    <name type="scientific">Chitinophaga niabensis</name>
    <dbReference type="NCBI Taxonomy" id="536979"/>
    <lineage>
        <taxon>Bacteria</taxon>
        <taxon>Pseudomonadati</taxon>
        <taxon>Bacteroidota</taxon>
        <taxon>Chitinophagia</taxon>
        <taxon>Chitinophagales</taxon>
        <taxon>Chitinophagaceae</taxon>
        <taxon>Chitinophaga</taxon>
    </lineage>
</organism>
<gene>
    <name evidence="4" type="ORF">SAMN04488055_5848</name>
</gene>
<dbReference type="Pfam" id="PF18935">
    <property type="entry name" value="DUF5683"/>
    <property type="match status" value="1"/>
</dbReference>
<evidence type="ECO:0000256" key="1">
    <source>
        <dbReference type="SAM" id="Phobius"/>
    </source>
</evidence>
<dbReference type="STRING" id="536979.SAMN04488055_5848"/>
<dbReference type="Proteomes" id="UP000185003">
    <property type="component" value="Unassembled WGS sequence"/>
</dbReference>
<name>A0A1N6KHS0_9BACT</name>
<dbReference type="InterPro" id="IPR043738">
    <property type="entry name" value="DUF5683"/>
</dbReference>
<sequence>MLRILLCLFLFSAFSSHAQDTTMVHRLVMDSLKREKAAMRDTITVPPTVADTLLANYKALHSPRRAAFYSAVLPGLGQIYNRQYWKLPLVYAAIGISTGVFIFNMDKYTEFRNAYRVRVANTNNPDFVDPYPRYSGEDLKYLRDAYRQYVDYSVLVFVAAYALQIVDATVFAHLRQFDISDDLSLRVAPTIINNRALGIQLNISLSPRKAKTGLAFR</sequence>
<evidence type="ECO:0000259" key="3">
    <source>
        <dbReference type="Pfam" id="PF18935"/>
    </source>
</evidence>
<dbReference type="RefSeq" id="WP_143197630.1">
    <property type="nucleotide sequence ID" value="NZ_FSRA01000002.1"/>
</dbReference>
<keyword evidence="5" id="KW-1185">Reference proteome</keyword>
<feature type="chain" id="PRO_5009936929" description="DUF5683 domain-containing protein" evidence="2">
    <location>
        <begin position="19"/>
        <end position="217"/>
    </location>
</feature>
<feature type="transmembrane region" description="Helical" evidence="1">
    <location>
        <begin position="149"/>
        <end position="174"/>
    </location>
</feature>
<reference evidence="4 5" key="1">
    <citation type="submission" date="2016-11" db="EMBL/GenBank/DDBJ databases">
        <authorList>
            <person name="Jaros S."/>
            <person name="Januszkiewicz K."/>
            <person name="Wedrychowicz H."/>
        </authorList>
    </citation>
    <scope>NUCLEOTIDE SEQUENCE [LARGE SCALE GENOMIC DNA]</scope>
    <source>
        <strain evidence="4 5">DSM 24787</strain>
    </source>
</reference>
<feature type="domain" description="DUF5683" evidence="3">
    <location>
        <begin position="61"/>
        <end position="203"/>
    </location>
</feature>
<dbReference type="OrthoDB" id="9813910at2"/>
<keyword evidence="2" id="KW-0732">Signal</keyword>
<keyword evidence="1" id="KW-0472">Membrane</keyword>
<feature type="transmembrane region" description="Helical" evidence="1">
    <location>
        <begin position="84"/>
        <end position="103"/>
    </location>
</feature>
<evidence type="ECO:0000256" key="2">
    <source>
        <dbReference type="SAM" id="SignalP"/>
    </source>
</evidence>
<feature type="signal peptide" evidence="2">
    <location>
        <begin position="1"/>
        <end position="18"/>
    </location>
</feature>
<evidence type="ECO:0000313" key="5">
    <source>
        <dbReference type="Proteomes" id="UP000185003"/>
    </source>
</evidence>
<dbReference type="AlphaFoldDB" id="A0A1N6KHS0"/>
<protein>
    <recommendedName>
        <fullName evidence="3">DUF5683 domain-containing protein</fullName>
    </recommendedName>
</protein>
<evidence type="ECO:0000313" key="4">
    <source>
        <dbReference type="EMBL" id="SIO56023.1"/>
    </source>
</evidence>
<accession>A0A1N6KHS0</accession>